<keyword evidence="4 9" id="KW-0813">Transport</keyword>
<organism evidence="10">
    <name type="scientific">Symphylella sp. YG-2006</name>
    <dbReference type="NCBI Taxonomy" id="390856"/>
    <lineage>
        <taxon>Eukaryota</taxon>
        <taxon>Metazoa</taxon>
        <taxon>Ecdysozoa</taxon>
        <taxon>Arthropoda</taxon>
        <taxon>Myriapoda</taxon>
        <taxon>Symphyla</taxon>
        <taxon>Scolopendrellidae</taxon>
        <taxon>Symphylella</taxon>
    </lineage>
</organism>
<keyword evidence="9" id="KW-0520">NAD</keyword>
<evidence type="ECO:0000256" key="9">
    <source>
        <dbReference type="RuleBase" id="RU003640"/>
    </source>
</evidence>
<dbReference type="GO" id="GO:0030964">
    <property type="term" value="C:NADH dehydrogenase complex"/>
    <property type="evidence" value="ECO:0007669"/>
    <property type="project" value="TreeGrafter"/>
</dbReference>
<gene>
    <name evidence="10" type="primary">ND3</name>
</gene>
<dbReference type="Gene3D" id="1.20.58.1610">
    <property type="entry name" value="NADH:ubiquinone/plastoquinone oxidoreductase, chain 3"/>
    <property type="match status" value="1"/>
</dbReference>
<evidence type="ECO:0000313" key="10">
    <source>
        <dbReference type="EMBL" id="ABQ01737.1"/>
    </source>
</evidence>
<dbReference type="CTD" id="4537"/>
<comment type="subcellular location">
    <subcellularLocation>
        <location evidence="1">Membrane</location>
    </subcellularLocation>
    <subcellularLocation>
        <location evidence="9">Mitochondrion membrane</location>
        <topology evidence="9">Multi-pass membrane protein</topology>
    </subcellularLocation>
</comment>
<accession>B7S768</accession>
<dbReference type="GeneID" id="7042964"/>
<keyword evidence="9" id="KW-1278">Translocase</keyword>
<dbReference type="Pfam" id="PF00507">
    <property type="entry name" value="Oxidored_q4"/>
    <property type="match status" value="1"/>
</dbReference>
<keyword evidence="9 10" id="KW-0496">Mitochondrion</keyword>
<keyword evidence="5 9" id="KW-0812">Transmembrane</keyword>
<dbReference type="EMBL" id="EF576853">
    <property type="protein sequence ID" value="ABQ01737.1"/>
    <property type="molecule type" value="Genomic_DNA"/>
</dbReference>
<sequence length="113" mass="13296">MTYFVISLMLIMILPMVSYTVFFKNKMDTEKSSPFECGFEPSKSARKGFSLKFFLIAVLFLIFDVEIALIIPAPLTFNNMFMIYKLMMFLIFIMILILGLIYEWKNGMLNWTK</sequence>
<dbReference type="InterPro" id="IPR000440">
    <property type="entry name" value="NADH_UbQ/plastoQ_OxRdtase_su3"/>
</dbReference>
<evidence type="ECO:0000256" key="7">
    <source>
        <dbReference type="ARBA" id="ARBA00023136"/>
    </source>
</evidence>
<evidence type="ECO:0000256" key="4">
    <source>
        <dbReference type="ARBA" id="ARBA00022448"/>
    </source>
</evidence>
<dbReference type="PANTHER" id="PTHR11058">
    <property type="entry name" value="NADH-UBIQUINONE OXIDOREDUCTASE CHAIN 3"/>
    <property type="match status" value="1"/>
</dbReference>
<evidence type="ECO:0000256" key="5">
    <source>
        <dbReference type="ARBA" id="ARBA00022692"/>
    </source>
</evidence>
<comment type="similarity">
    <text evidence="2 9">Belongs to the complex I subunit 3 family.</text>
</comment>
<name>B7S768_9MYRI</name>
<dbReference type="RefSeq" id="YP_002317251.1">
    <property type="nucleotide sequence ID" value="NC_011572.1"/>
</dbReference>
<proteinExistence type="inferred from homology"/>
<dbReference type="GO" id="GO:0031966">
    <property type="term" value="C:mitochondrial membrane"/>
    <property type="evidence" value="ECO:0007669"/>
    <property type="project" value="UniProtKB-SubCell"/>
</dbReference>
<feature type="transmembrane region" description="Helical" evidence="9">
    <location>
        <begin position="6"/>
        <end position="23"/>
    </location>
</feature>
<keyword evidence="9" id="KW-0249">Electron transport</keyword>
<keyword evidence="9" id="KW-0830">Ubiquinone</keyword>
<evidence type="ECO:0000256" key="2">
    <source>
        <dbReference type="ARBA" id="ARBA00008472"/>
    </source>
</evidence>
<dbReference type="EC" id="7.1.1.2" evidence="9"/>
<evidence type="ECO:0000256" key="3">
    <source>
        <dbReference type="ARBA" id="ARBA00021007"/>
    </source>
</evidence>
<dbReference type="PANTHER" id="PTHR11058:SF9">
    <property type="entry name" value="NADH-UBIQUINONE OXIDOREDUCTASE CHAIN 3"/>
    <property type="match status" value="1"/>
</dbReference>
<feature type="transmembrane region" description="Helical" evidence="9">
    <location>
        <begin position="53"/>
        <end position="75"/>
    </location>
</feature>
<dbReference type="InterPro" id="IPR038430">
    <property type="entry name" value="NDAH_ubi_oxred_su3_sf"/>
</dbReference>
<reference evidence="10" key="1">
    <citation type="journal article" date="2008" name="Mol. Phylogenet. Evol.">
        <title>The complete mitochondrial genome of Symphylella sp. (Myriapoda: Symphyla): Extensive gene order rearrangement and evidence in favor of Progoneata.</title>
        <authorList>
            <person name="Gai Y."/>
            <person name="Song D."/>
            <person name="Sun H."/>
            <person name="Yang Q."/>
            <person name="Zhou K."/>
        </authorList>
    </citation>
    <scope>NUCLEOTIDE SEQUENCE</scope>
</reference>
<comment type="catalytic activity">
    <reaction evidence="8 9">
        <text>a ubiquinone + NADH + 5 H(+)(in) = a ubiquinol + NAD(+) + 4 H(+)(out)</text>
        <dbReference type="Rhea" id="RHEA:29091"/>
        <dbReference type="Rhea" id="RHEA-COMP:9565"/>
        <dbReference type="Rhea" id="RHEA-COMP:9566"/>
        <dbReference type="ChEBI" id="CHEBI:15378"/>
        <dbReference type="ChEBI" id="CHEBI:16389"/>
        <dbReference type="ChEBI" id="CHEBI:17976"/>
        <dbReference type="ChEBI" id="CHEBI:57540"/>
        <dbReference type="ChEBI" id="CHEBI:57945"/>
        <dbReference type="EC" id="7.1.1.2"/>
    </reaction>
</comment>
<keyword evidence="9" id="KW-0679">Respiratory chain</keyword>
<keyword evidence="7 9" id="KW-0472">Membrane</keyword>
<dbReference type="AlphaFoldDB" id="B7S768"/>
<keyword evidence="6 9" id="KW-1133">Transmembrane helix</keyword>
<dbReference type="GO" id="GO:0008137">
    <property type="term" value="F:NADH dehydrogenase (ubiquinone) activity"/>
    <property type="evidence" value="ECO:0007669"/>
    <property type="project" value="UniProtKB-UniRule"/>
</dbReference>
<geneLocation type="mitochondrion" evidence="10"/>
<evidence type="ECO:0000256" key="6">
    <source>
        <dbReference type="ARBA" id="ARBA00022989"/>
    </source>
</evidence>
<feature type="transmembrane region" description="Helical" evidence="9">
    <location>
        <begin position="81"/>
        <end position="102"/>
    </location>
</feature>
<comment type="function">
    <text evidence="9">Core subunit of the mitochondrial membrane respiratory chain NADH dehydrogenase (Complex I) which catalyzes electron transfer from NADH through the respiratory chain, using ubiquinone as an electron acceptor. Essential for the catalytic activity of complex I.</text>
</comment>
<protein>
    <recommendedName>
        <fullName evidence="3 9">NADH-ubiquinone oxidoreductase chain 3</fullName>
        <ecNumber evidence="9">7.1.1.2</ecNumber>
    </recommendedName>
</protein>
<evidence type="ECO:0000256" key="1">
    <source>
        <dbReference type="ARBA" id="ARBA00004370"/>
    </source>
</evidence>
<evidence type="ECO:0000256" key="8">
    <source>
        <dbReference type="ARBA" id="ARBA00049551"/>
    </source>
</evidence>